<dbReference type="Pfam" id="PF00067">
    <property type="entry name" value="p450"/>
    <property type="match status" value="1"/>
</dbReference>
<keyword evidence="9" id="KW-0472">Membrane</keyword>
<keyword evidence="9" id="KW-0812">Transmembrane</keyword>
<dbReference type="InterPro" id="IPR036396">
    <property type="entry name" value="Cyt_P450_sf"/>
</dbReference>
<evidence type="ECO:0000313" key="11">
    <source>
        <dbReference type="Proteomes" id="UP000005408"/>
    </source>
</evidence>
<dbReference type="PRINTS" id="PR00385">
    <property type="entry name" value="P450"/>
</dbReference>
<feature type="binding site" description="axial binding residue" evidence="7">
    <location>
        <position position="456"/>
    </location>
    <ligand>
        <name>heme</name>
        <dbReference type="ChEBI" id="CHEBI:30413"/>
    </ligand>
    <ligandPart>
        <name>Fe</name>
        <dbReference type="ChEBI" id="CHEBI:18248"/>
    </ligandPart>
</feature>
<evidence type="ECO:0000313" key="10">
    <source>
        <dbReference type="EnsemblMetazoa" id="G14543.1:cds"/>
    </source>
</evidence>
<comment type="similarity">
    <text evidence="2 8">Belongs to the cytochrome P450 family.</text>
</comment>
<keyword evidence="9" id="KW-1133">Transmembrane helix</keyword>
<dbReference type="PANTHER" id="PTHR24300">
    <property type="entry name" value="CYTOCHROME P450 508A4-RELATED"/>
    <property type="match status" value="1"/>
</dbReference>
<dbReference type="OrthoDB" id="1055148at2759"/>
<feature type="transmembrane region" description="Helical" evidence="9">
    <location>
        <begin position="87"/>
        <end position="105"/>
    </location>
</feature>
<dbReference type="Proteomes" id="UP000005408">
    <property type="component" value="Unassembled WGS sequence"/>
</dbReference>
<dbReference type="FunFam" id="1.10.630.10:FF:000036">
    <property type="entry name" value="CYtochrome P450 family"/>
    <property type="match status" value="1"/>
</dbReference>
<dbReference type="EnsemblMetazoa" id="G14543.1">
    <property type="protein sequence ID" value="G14543.1:cds"/>
    <property type="gene ID" value="G14543"/>
</dbReference>
<evidence type="ECO:0000256" key="4">
    <source>
        <dbReference type="ARBA" id="ARBA00023002"/>
    </source>
</evidence>
<name>A0A8W8IJ43_MAGGI</name>
<keyword evidence="7 8" id="KW-0349">Heme</keyword>
<dbReference type="PRINTS" id="PR00463">
    <property type="entry name" value="EP450I"/>
</dbReference>
<dbReference type="GO" id="GO:0020037">
    <property type="term" value="F:heme binding"/>
    <property type="evidence" value="ECO:0007669"/>
    <property type="project" value="InterPro"/>
</dbReference>
<organism evidence="10 11">
    <name type="scientific">Magallana gigas</name>
    <name type="common">Pacific oyster</name>
    <name type="synonym">Crassostrea gigas</name>
    <dbReference type="NCBI Taxonomy" id="29159"/>
    <lineage>
        <taxon>Eukaryota</taxon>
        <taxon>Metazoa</taxon>
        <taxon>Spiralia</taxon>
        <taxon>Lophotrochozoa</taxon>
        <taxon>Mollusca</taxon>
        <taxon>Bivalvia</taxon>
        <taxon>Autobranchia</taxon>
        <taxon>Pteriomorphia</taxon>
        <taxon>Ostreida</taxon>
        <taxon>Ostreoidea</taxon>
        <taxon>Ostreidae</taxon>
        <taxon>Magallana</taxon>
    </lineage>
</organism>
<keyword evidence="4 8" id="KW-0560">Oxidoreductase</keyword>
<dbReference type="InterPro" id="IPR017972">
    <property type="entry name" value="Cyt_P450_CS"/>
</dbReference>
<protein>
    <submittedName>
        <fullName evidence="10">Uncharacterized protein</fullName>
    </submittedName>
</protein>
<evidence type="ECO:0000256" key="5">
    <source>
        <dbReference type="ARBA" id="ARBA00023004"/>
    </source>
</evidence>
<comment type="cofactor">
    <cofactor evidence="1 7">
        <name>heme</name>
        <dbReference type="ChEBI" id="CHEBI:30413"/>
    </cofactor>
</comment>
<proteinExistence type="inferred from homology"/>
<dbReference type="InterPro" id="IPR001128">
    <property type="entry name" value="Cyt_P450"/>
</dbReference>
<evidence type="ECO:0000256" key="2">
    <source>
        <dbReference type="ARBA" id="ARBA00010617"/>
    </source>
</evidence>
<dbReference type="GO" id="GO:0004497">
    <property type="term" value="F:monooxygenase activity"/>
    <property type="evidence" value="ECO:0007669"/>
    <property type="project" value="UniProtKB-KW"/>
</dbReference>
<dbReference type="GO" id="GO:0016705">
    <property type="term" value="F:oxidoreductase activity, acting on paired donors, with incorporation or reduction of molecular oxygen"/>
    <property type="evidence" value="ECO:0007669"/>
    <property type="project" value="InterPro"/>
</dbReference>
<dbReference type="PROSITE" id="PS00086">
    <property type="entry name" value="CYTOCHROME_P450"/>
    <property type="match status" value="1"/>
</dbReference>
<dbReference type="EnsemblMetazoa" id="G14543.4">
    <property type="protein sequence ID" value="G14543.4:cds"/>
    <property type="gene ID" value="G14543"/>
</dbReference>
<evidence type="ECO:0000256" key="8">
    <source>
        <dbReference type="RuleBase" id="RU000461"/>
    </source>
</evidence>
<evidence type="ECO:0000256" key="9">
    <source>
        <dbReference type="SAM" id="Phobius"/>
    </source>
</evidence>
<dbReference type="EnsemblMetazoa" id="G14543.5">
    <property type="protein sequence ID" value="G14543.5:cds"/>
    <property type="gene ID" value="G14543"/>
</dbReference>
<keyword evidence="5 7" id="KW-0408">Iron</keyword>
<dbReference type="InterPro" id="IPR050182">
    <property type="entry name" value="Cytochrome_P450_fam2"/>
</dbReference>
<sequence>MFLGSMMDAAQWVKLSSVSAMSFVDLTTVLVFIVVFLSLLFLNWTPSTDIPGPFALPLVGNLIQFIRMGRKRHIKLMSLHKKYGDVFRMYIGPYLVVFICGYENIHDAFVKHAAQFTNRPSWLRDIERRIKRNGHGLVWANGEHWKKVRRFALHSMRDLGVGKKSIEEVIQDEAKTLTNIFASKENQPITDVKRMMTTSISNVIHHVVFGFRYSHTDEKFQSLIEALDTVFKGPGPIIASLPGFCQIGMGSGVSQRMKAQQVLLEYTKSQIAEHEKTFDENNLRDFIDVYIQAEKQDGESKGKVNQLFRIIMELFAAGTETTGTSLDWAFLYMIINPKIQQKCYEEIKQVVGVDREVRYSDKPSLPYVEATLLEVLRIANIASSSVPHTATEDVDIAGHRIPKDSIVLGFLSTSHLDAKNFCQPREFRPERFIDDVTGKVCKKDQLIPFSTGPRICPGESLAKTEMFLVFSNLVQKFRFCKVSETDEFDLEGLTGITTFACPYRLKVEIR</sequence>
<evidence type="ECO:0000256" key="3">
    <source>
        <dbReference type="ARBA" id="ARBA00022723"/>
    </source>
</evidence>
<dbReference type="Gene3D" id="1.10.630.10">
    <property type="entry name" value="Cytochrome P450"/>
    <property type="match status" value="1"/>
</dbReference>
<keyword evidence="3 7" id="KW-0479">Metal-binding</keyword>
<keyword evidence="11" id="KW-1185">Reference proteome</keyword>
<dbReference type="AlphaFoldDB" id="A0A8W8IJ43"/>
<evidence type="ECO:0000256" key="7">
    <source>
        <dbReference type="PIRSR" id="PIRSR602401-1"/>
    </source>
</evidence>
<evidence type="ECO:0000256" key="6">
    <source>
        <dbReference type="ARBA" id="ARBA00023033"/>
    </source>
</evidence>
<dbReference type="OMA" id="MNTAWIA"/>
<accession>A0A8W8IJ43</accession>
<dbReference type="InterPro" id="IPR002401">
    <property type="entry name" value="Cyt_P450_E_grp-I"/>
</dbReference>
<keyword evidence="6 8" id="KW-0503">Monooxygenase</keyword>
<dbReference type="SUPFAM" id="SSF48264">
    <property type="entry name" value="Cytochrome P450"/>
    <property type="match status" value="1"/>
</dbReference>
<reference evidence="10" key="1">
    <citation type="submission" date="2022-08" db="UniProtKB">
        <authorList>
            <consortium name="EnsemblMetazoa"/>
        </authorList>
    </citation>
    <scope>IDENTIFICATION</scope>
    <source>
        <strain evidence="10">05x7-T-G4-1.051#20</strain>
    </source>
</reference>
<evidence type="ECO:0000256" key="1">
    <source>
        <dbReference type="ARBA" id="ARBA00001971"/>
    </source>
</evidence>
<dbReference type="GO" id="GO:0005506">
    <property type="term" value="F:iron ion binding"/>
    <property type="evidence" value="ECO:0007669"/>
    <property type="project" value="InterPro"/>
</dbReference>
<feature type="transmembrane region" description="Helical" evidence="9">
    <location>
        <begin position="21"/>
        <end position="44"/>
    </location>
</feature>